<dbReference type="RefSeq" id="WP_087288633.1">
    <property type="nucleotide sequence ID" value="NZ_NFJD01000003.1"/>
</dbReference>
<protein>
    <recommendedName>
        <fullName evidence="2">Cytokinin riboside 5'-monophosphate phosphoribohydrolase</fullName>
        <ecNumber evidence="2">3.2.2.n1</ecNumber>
    </recommendedName>
</protein>
<keyword evidence="2" id="KW-0378">Hydrolase</keyword>
<dbReference type="GO" id="GO:0009691">
    <property type="term" value="P:cytokinin biosynthetic process"/>
    <property type="evidence" value="ECO:0007669"/>
    <property type="project" value="UniProtKB-UniRule"/>
</dbReference>
<dbReference type="EC" id="3.2.2.n1" evidence="2"/>
<dbReference type="InterPro" id="IPR005269">
    <property type="entry name" value="LOG"/>
</dbReference>
<dbReference type="GO" id="GO:0008714">
    <property type="term" value="F:AMP nucleosidase activity"/>
    <property type="evidence" value="ECO:0007669"/>
    <property type="project" value="UniProtKB-EC"/>
</dbReference>
<dbReference type="Pfam" id="PF03641">
    <property type="entry name" value="Lysine_decarbox"/>
    <property type="match status" value="1"/>
</dbReference>
<dbReference type="InterPro" id="IPR052341">
    <property type="entry name" value="LOG_family_nucleotidases"/>
</dbReference>
<proteinExistence type="inferred from homology"/>
<evidence type="ECO:0000256" key="2">
    <source>
        <dbReference type="RuleBase" id="RU363015"/>
    </source>
</evidence>
<dbReference type="GO" id="GO:0005829">
    <property type="term" value="C:cytosol"/>
    <property type="evidence" value="ECO:0007669"/>
    <property type="project" value="TreeGrafter"/>
</dbReference>
<evidence type="ECO:0000256" key="1">
    <source>
        <dbReference type="ARBA" id="ARBA00000274"/>
    </source>
</evidence>
<dbReference type="SUPFAM" id="SSF102405">
    <property type="entry name" value="MCP/YpsA-like"/>
    <property type="match status" value="1"/>
</dbReference>
<gene>
    <name evidence="3" type="ORF">B5F75_05110</name>
</gene>
<comment type="similarity">
    <text evidence="2">Belongs to the LOG family.</text>
</comment>
<dbReference type="InterPro" id="IPR031100">
    <property type="entry name" value="LOG_fam"/>
</dbReference>
<dbReference type="EMBL" id="NFJD01000003">
    <property type="protein sequence ID" value="OUO56574.1"/>
    <property type="molecule type" value="Genomic_DNA"/>
</dbReference>
<comment type="catalytic activity">
    <reaction evidence="1">
        <text>AMP + H2O = D-ribose 5-phosphate + adenine</text>
        <dbReference type="Rhea" id="RHEA:20129"/>
        <dbReference type="ChEBI" id="CHEBI:15377"/>
        <dbReference type="ChEBI" id="CHEBI:16708"/>
        <dbReference type="ChEBI" id="CHEBI:78346"/>
        <dbReference type="ChEBI" id="CHEBI:456215"/>
        <dbReference type="EC" id="3.2.2.4"/>
    </reaction>
</comment>
<dbReference type="Gene3D" id="3.40.50.450">
    <property type="match status" value="1"/>
</dbReference>
<reference evidence="4" key="1">
    <citation type="submission" date="2017-04" db="EMBL/GenBank/DDBJ databases">
        <title>Function of individual gut microbiota members based on whole genome sequencing of pure cultures obtained from chicken caecum.</title>
        <authorList>
            <person name="Medvecky M."/>
            <person name="Cejkova D."/>
            <person name="Polansky O."/>
            <person name="Karasova D."/>
            <person name="Kubasova T."/>
            <person name="Cizek A."/>
            <person name="Rychlik I."/>
        </authorList>
    </citation>
    <scope>NUCLEOTIDE SEQUENCE [LARGE SCALE GENOMIC DNA]</scope>
    <source>
        <strain evidence="4">An273</strain>
    </source>
</reference>
<accession>A0A1Y4DBP1</accession>
<dbReference type="OrthoDB" id="9801098at2"/>
<organism evidence="3 4">
    <name type="scientific">Candidatus Avelusimicrobium gallicola</name>
    <dbReference type="NCBI Taxonomy" id="2562704"/>
    <lineage>
        <taxon>Bacteria</taxon>
        <taxon>Pseudomonadati</taxon>
        <taxon>Elusimicrobiota</taxon>
        <taxon>Elusimicrobia</taxon>
        <taxon>Elusimicrobiales</taxon>
        <taxon>Elusimicrobiaceae</taxon>
        <taxon>Candidatus Avelusimicrobium</taxon>
    </lineage>
</organism>
<dbReference type="PANTHER" id="PTHR43393:SF3">
    <property type="entry name" value="LYSINE DECARBOXYLASE-LIKE PROTEIN"/>
    <property type="match status" value="1"/>
</dbReference>
<keyword evidence="2" id="KW-0203">Cytokinin biosynthesis</keyword>
<dbReference type="Proteomes" id="UP000196368">
    <property type="component" value="Unassembled WGS sequence"/>
</dbReference>
<dbReference type="NCBIfam" id="TIGR00730">
    <property type="entry name" value="Rossman fold protein, TIGR00730 family"/>
    <property type="match status" value="1"/>
</dbReference>
<sequence>MTKEQDAVEHEESYIKAYEDIQLLKKDVMRPVRMELEVMKPEIYLQHFNVTDTIVCFGSARVREEKESQEKVKRAKEALAKNPTDKNLQNRLYEAEGLAKLAKYYEEARRFAKLVVQHAGDRFAVVTGGGPGLMEAANRGAFENGGRSIGMNITLPHEQRPNPYITKNLAFLFHYFAIRKLHLVMRSRAFVVFPGGFGTFDELFEILTLVKTGKKEDIPIVLVGKEFWNTVVNIPGLASYGVISPEEAESCEVVETAEEAWDVLAKFYKIK</sequence>
<evidence type="ECO:0000313" key="4">
    <source>
        <dbReference type="Proteomes" id="UP000196368"/>
    </source>
</evidence>
<comment type="caution">
    <text evidence="3">The sequence shown here is derived from an EMBL/GenBank/DDBJ whole genome shotgun (WGS) entry which is preliminary data.</text>
</comment>
<dbReference type="AlphaFoldDB" id="A0A1Y4DBP1"/>
<name>A0A1Y4DBP1_9BACT</name>
<dbReference type="PANTHER" id="PTHR43393">
    <property type="entry name" value="CYTOKININ RIBOSIDE 5'-MONOPHOSPHATE PHOSPHORIBOHYDROLASE"/>
    <property type="match status" value="1"/>
</dbReference>
<evidence type="ECO:0000313" key="3">
    <source>
        <dbReference type="EMBL" id="OUO56574.1"/>
    </source>
</evidence>
<keyword evidence="4" id="KW-1185">Reference proteome</keyword>